<dbReference type="RefSeq" id="WP_275423669.1">
    <property type="nucleotide sequence ID" value="NZ_BOPH01000001.1"/>
</dbReference>
<evidence type="ECO:0000313" key="2">
    <source>
        <dbReference type="EMBL" id="GIJ65252.1"/>
    </source>
</evidence>
<dbReference type="Proteomes" id="UP000635606">
    <property type="component" value="Unassembled WGS sequence"/>
</dbReference>
<reference evidence="2" key="1">
    <citation type="submission" date="2021-01" db="EMBL/GenBank/DDBJ databases">
        <title>Whole genome shotgun sequence of Virgisporangium ochraceum NBRC 16418.</title>
        <authorList>
            <person name="Komaki H."/>
            <person name="Tamura T."/>
        </authorList>
    </citation>
    <scope>NUCLEOTIDE SEQUENCE</scope>
    <source>
        <strain evidence="2">NBRC 16418</strain>
    </source>
</reference>
<evidence type="ECO:0000256" key="1">
    <source>
        <dbReference type="SAM" id="MobiDB-lite"/>
    </source>
</evidence>
<sequence length="41" mass="4525">MTEDQPKREADANRAAEAEKEAADPNRKADTTREAAQEPPD</sequence>
<dbReference type="EMBL" id="BOPH01000001">
    <property type="protein sequence ID" value="GIJ65252.1"/>
    <property type="molecule type" value="Genomic_DNA"/>
</dbReference>
<name>A0A8J3ZJJ6_9ACTN</name>
<comment type="caution">
    <text evidence="2">The sequence shown here is derived from an EMBL/GenBank/DDBJ whole genome shotgun (WGS) entry which is preliminary data.</text>
</comment>
<proteinExistence type="predicted"/>
<feature type="region of interest" description="Disordered" evidence="1">
    <location>
        <begin position="1"/>
        <end position="41"/>
    </location>
</feature>
<keyword evidence="3" id="KW-1185">Reference proteome</keyword>
<accession>A0A8J3ZJJ6</accession>
<dbReference type="AlphaFoldDB" id="A0A8J3ZJJ6"/>
<evidence type="ECO:0000313" key="3">
    <source>
        <dbReference type="Proteomes" id="UP000635606"/>
    </source>
</evidence>
<organism evidence="2 3">
    <name type="scientific">Virgisporangium ochraceum</name>
    <dbReference type="NCBI Taxonomy" id="65505"/>
    <lineage>
        <taxon>Bacteria</taxon>
        <taxon>Bacillati</taxon>
        <taxon>Actinomycetota</taxon>
        <taxon>Actinomycetes</taxon>
        <taxon>Micromonosporales</taxon>
        <taxon>Micromonosporaceae</taxon>
        <taxon>Virgisporangium</taxon>
    </lineage>
</organism>
<protein>
    <submittedName>
        <fullName evidence="2">Uncharacterized protein</fullName>
    </submittedName>
</protein>
<gene>
    <name evidence="2" type="ORF">Voc01_001690</name>
</gene>